<evidence type="ECO:0000256" key="2">
    <source>
        <dbReference type="ARBA" id="ARBA00010618"/>
    </source>
</evidence>
<evidence type="ECO:0000256" key="5">
    <source>
        <dbReference type="ARBA" id="ARBA00035282"/>
    </source>
</evidence>
<dbReference type="EMBL" id="MH026107">
    <property type="protein sequence ID" value="QBX88410.1"/>
    <property type="molecule type" value="Genomic_DNA"/>
</dbReference>
<dbReference type="InterPro" id="IPR057264">
    <property type="entry name" value="Ribosomal_uL24_C"/>
</dbReference>
<dbReference type="InterPro" id="IPR005824">
    <property type="entry name" value="KOW"/>
</dbReference>
<keyword evidence="9" id="KW-0934">Plastid</keyword>
<dbReference type="SMART" id="SM00739">
    <property type="entry name" value="KOW"/>
    <property type="match status" value="1"/>
</dbReference>
<dbReference type="InterPro" id="IPR005825">
    <property type="entry name" value="Ribosomal_uL24_CS"/>
</dbReference>
<dbReference type="InterPro" id="IPR014722">
    <property type="entry name" value="Rib_uL2_dom2"/>
</dbReference>
<dbReference type="GO" id="GO:0005840">
    <property type="term" value="C:ribosome"/>
    <property type="evidence" value="ECO:0007669"/>
    <property type="project" value="UniProtKB-KW"/>
</dbReference>
<dbReference type="GO" id="GO:0006412">
    <property type="term" value="P:translation"/>
    <property type="evidence" value="ECO:0007669"/>
    <property type="project" value="InterPro"/>
</dbReference>
<comment type="function">
    <text evidence="1">One of two assembly initiator proteins, it binds directly to the 5'-end of the 23S rRNA, where it nucleates assembly of the 50S subunit.</text>
</comment>
<dbReference type="InterPro" id="IPR008991">
    <property type="entry name" value="Translation_prot_SH3-like_sf"/>
</dbReference>
<dbReference type="Gene3D" id="2.30.30.30">
    <property type="match status" value="1"/>
</dbReference>
<dbReference type="RefSeq" id="YP_009628627.1">
    <property type="nucleotide sequence ID" value="NC_042170.1"/>
</dbReference>
<dbReference type="Pfam" id="PF00467">
    <property type="entry name" value="KOW"/>
    <property type="match status" value="1"/>
</dbReference>
<dbReference type="GO" id="GO:0003723">
    <property type="term" value="F:RNA binding"/>
    <property type="evidence" value="ECO:0007669"/>
    <property type="project" value="InterPro"/>
</dbReference>
<evidence type="ECO:0000256" key="4">
    <source>
        <dbReference type="ARBA" id="ARBA00023274"/>
    </source>
</evidence>
<dbReference type="GO" id="GO:0003735">
    <property type="term" value="F:structural constituent of ribosome"/>
    <property type="evidence" value="ECO:0007669"/>
    <property type="project" value="InterPro"/>
</dbReference>
<proteinExistence type="inferred from homology"/>
<keyword evidence="3 7" id="KW-0689">Ribosomal protein</keyword>
<geneLocation type="plastid" evidence="9"/>
<dbReference type="GeneID" id="40138525"/>
<organism evidence="9">
    <name type="scientific">Acrochaetium secundatum</name>
    <dbReference type="NCBI Taxonomy" id="209631"/>
    <lineage>
        <taxon>Eukaryota</taxon>
        <taxon>Rhodophyta</taxon>
        <taxon>Florideophyceae</taxon>
        <taxon>Nemaliophycidae</taxon>
        <taxon>Acrochaetiales</taxon>
        <taxon>Acrochaetiaceae</taxon>
        <taxon>Acrochaetium</taxon>
    </lineage>
</organism>
<comment type="similarity">
    <text evidence="2 7">Belongs to the universal ribosomal protein uL24 family.</text>
</comment>
<dbReference type="InterPro" id="IPR041988">
    <property type="entry name" value="Ribosomal_uL24_KOW"/>
</dbReference>
<evidence type="ECO:0000256" key="1">
    <source>
        <dbReference type="ARBA" id="ARBA00004072"/>
    </source>
</evidence>
<accession>A0A4D6BKW1</accession>
<dbReference type="CDD" id="cd06089">
    <property type="entry name" value="KOW_RPL26"/>
    <property type="match status" value="1"/>
</dbReference>
<dbReference type="AlphaFoldDB" id="A0A4D6BKW1"/>
<dbReference type="NCBIfam" id="TIGR01079">
    <property type="entry name" value="rplX_bact"/>
    <property type="match status" value="1"/>
</dbReference>
<protein>
    <recommendedName>
        <fullName evidence="5">Large ribosomal subunit protein uL24c</fullName>
    </recommendedName>
    <alternativeName>
        <fullName evidence="6">50S ribosomal protein L24, chloroplastic</fullName>
    </alternativeName>
</protein>
<sequence>MQQKKQRKKMHVKLGDEVKIISGSDKGKTGTIIKVFKNQGKIIVKDINMKTKHKRPEQENQTGQIIKIEAPIDSSNVMLYDSKINLASRYKKIRNTNGRTKRVLIKLKQN</sequence>
<evidence type="ECO:0000313" key="9">
    <source>
        <dbReference type="EMBL" id="QBX88410.1"/>
    </source>
</evidence>
<dbReference type="GO" id="GO:1990904">
    <property type="term" value="C:ribonucleoprotein complex"/>
    <property type="evidence" value="ECO:0007669"/>
    <property type="project" value="UniProtKB-KW"/>
</dbReference>
<feature type="domain" description="KOW" evidence="8">
    <location>
        <begin position="11"/>
        <end position="38"/>
    </location>
</feature>
<name>A0A4D6BKW1_9FLOR</name>
<gene>
    <name evidence="9" type="primary">rpl24</name>
</gene>
<dbReference type="InterPro" id="IPR003256">
    <property type="entry name" value="Ribosomal_uL24"/>
</dbReference>
<evidence type="ECO:0000259" key="8">
    <source>
        <dbReference type="SMART" id="SM00739"/>
    </source>
</evidence>
<dbReference type="SUPFAM" id="SSF50104">
    <property type="entry name" value="Translation proteins SH3-like domain"/>
    <property type="match status" value="1"/>
</dbReference>
<dbReference type="HAMAP" id="MF_01326_B">
    <property type="entry name" value="Ribosomal_uL24_B"/>
    <property type="match status" value="1"/>
</dbReference>
<dbReference type="PROSITE" id="PS01108">
    <property type="entry name" value="RIBOSOMAL_L24"/>
    <property type="match status" value="1"/>
</dbReference>
<dbReference type="PANTHER" id="PTHR12903">
    <property type="entry name" value="MITOCHONDRIAL RIBOSOMAL PROTEIN L24"/>
    <property type="match status" value="1"/>
</dbReference>
<dbReference type="Pfam" id="PF17136">
    <property type="entry name" value="ribosomal_L24"/>
    <property type="match status" value="1"/>
</dbReference>
<evidence type="ECO:0000256" key="3">
    <source>
        <dbReference type="ARBA" id="ARBA00022980"/>
    </source>
</evidence>
<evidence type="ECO:0000256" key="6">
    <source>
        <dbReference type="ARBA" id="ARBA00035361"/>
    </source>
</evidence>
<evidence type="ECO:0000256" key="7">
    <source>
        <dbReference type="RuleBase" id="RU003477"/>
    </source>
</evidence>
<reference evidence="9" key="1">
    <citation type="journal article" date="2019" name="Phycologia">
        <title>Chloroplast and mitochondrial genomes of Balbiania investiens (Balbianiales, Nemaliophycidae).</title>
        <authorList>
            <person name="Evans J.R."/>
            <person name="StAmour N."/>
            <person name="Verbruggen H."/>
            <person name="Salomaki E.D."/>
            <person name="Vis M.L."/>
        </authorList>
    </citation>
    <scope>NUCLEOTIDE SEQUENCE</scope>
</reference>
<keyword evidence="4 7" id="KW-0687">Ribonucleoprotein</keyword>